<name>A0A0X3TFG2_9RHOB</name>
<gene>
    <name evidence="1" type="ORF">AVO44_19805</name>
</gene>
<reference evidence="2" key="1">
    <citation type="submission" date="2015-12" db="EMBL/GenBank/DDBJ databases">
        <authorList>
            <person name="Zhang G."/>
            <person name="Stingl U."/>
        </authorList>
    </citation>
    <scope>NUCLEOTIDE SEQUENCE [LARGE SCALE GENOMIC DNA]</scope>
    <source>
        <strain evidence="2">ZGT108</strain>
    </source>
</reference>
<comment type="caution">
    <text evidence="1">The sequence shown here is derived from an EMBL/GenBank/DDBJ whole genome shotgun (WGS) entry which is preliminary data.</text>
</comment>
<keyword evidence="2" id="KW-1185">Reference proteome</keyword>
<evidence type="ECO:0000313" key="1">
    <source>
        <dbReference type="EMBL" id="KUJ73811.1"/>
    </source>
</evidence>
<dbReference type="STRING" id="1685378.AVO44_19805"/>
<evidence type="ECO:0000313" key="2">
    <source>
        <dbReference type="Proteomes" id="UP000053690"/>
    </source>
</evidence>
<protein>
    <submittedName>
        <fullName evidence="1">Uncharacterized protein</fullName>
    </submittedName>
</protein>
<organism evidence="1 2">
    <name type="scientific">Ruegeria profundi</name>
    <dbReference type="NCBI Taxonomy" id="1685378"/>
    <lineage>
        <taxon>Bacteria</taxon>
        <taxon>Pseudomonadati</taxon>
        <taxon>Pseudomonadota</taxon>
        <taxon>Alphaproteobacteria</taxon>
        <taxon>Rhodobacterales</taxon>
        <taxon>Roseobacteraceae</taxon>
        <taxon>Ruegeria</taxon>
    </lineage>
</organism>
<proteinExistence type="predicted"/>
<dbReference type="Proteomes" id="UP000053690">
    <property type="component" value="Unassembled WGS sequence"/>
</dbReference>
<dbReference type="EMBL" id="LQBP01000017">
    <property type="protein sequence ID" value="KUJ73811.1"/>
    <property type="molecule type" value="Genomic_DNA"/>
</dbReference>
<dbReference type="AlphaFoldDB" id="A0A0X3TFG2"/>
<sequence>MYAGNLEWVPPDVPTAAIPLLDAVTLLQNIARDVGPDAPFRMIDQRSVLAIGLITGAVSRVTTLGDSFHNIAKSMHTHCTHESLMVAEHDEVLHISEGWSSRLGEDELLKF</sequence>
<accession>A0A0X3TFG2</accession>
<dbReference type="RefSeq" id="WP_068341006.1">
    <property type="nucleotide sequence ID" value="NZ_LQBP01000017.1"/>
</dbReference>